<feature type="transmembrane region" description="Helical" evidence="1">
    <location>
        <begin position="110"/>
        <end position="137"/>
    </location>
</feature>
<evidence type="ECO:0000313" key="3">
    <source>
        <dbReference type="EMBL" id="ANI91700.1"/>
    </source>
</evidence>
<gene>
    <name evidence="3" type="ORF">BJL86_0907</name>
</gene>
<organism evidence="3 4">
    <name type="scientific">Dietzia timorensis</name>
    <dbReference type="NCBI Taxonomy" id="499555"/>
    <lineage>
        <taxon>Bacteria</taxon>
        <taxon>Bacillati</taxon>
        <taxon>Actinomycetota</taxon>
        <taxon>Actinomycetes</taxon>
        <taxon>Mycobacteriales</taxon>
        <taxon>Dietziaceae</taxon>
        <taxon>Dietzia</taxon>
    </lineage>
</organism>
<dbReference type="InterPro" id="IPR025241">
    <property type="entry name" value="DUF4190"/>
</dbReference>
<sequence length="146" mass="15795">MWSPYGRQQHPESQCVRTDTGAFGNPSMVSPECTDPAVPPSSFAPYGPYEVRSTNKLAVFAFLLTIFNLVVGTLSMILFPLFTLAMCVLGIVLGHLALRSVRRSHQAGRSLAIAALVLSYAGLLFELVVLGSIHLFMDLDLLALLG</sequence>
<evidence type="ECO:0000313" key="4">
    <source>
        <dbReference type="Proteomes" id="UP000186104"/>
    </source>
</evidence>
<dbReference type="Proteomes" id="UP000186104">
    <property type="component" value="Chromosome"/>
</dbReference>
<feature type="transmembrane region" description="Helical" evidence="1">
    <location>
        <begin position="81"/>
        <end position="98"/>
    </location>
</feature>
<name>A0A173LM99_9ACTN</name>
<keyword evidence="1" id="KW-0472">Membrane</keyword>
<feature type="transmembrane region" description="Helical" evidence="1">
    <location>
        <begin position="57"/>
        <end position="75"/>
    </location>
</feature>
<dbReference type="EMBL" id="CP015961">
    <property type="protein sequence ID" value="ANI91700.1"/>
    <property type="molecule type" value="Genomic_DNA"/>
</dbReference>
<evidence type="ECO:0000259" key="2">
    <source>
        <dbReference type="Pfam" id="PF13828"/>
    </source>
</evidence>
<reference evidence="3 4" key="1">
    <citation type="submission" date="2016-06" db="EMBL/GenBank/DDBJ databases">
        <title>Complete genome sequence of a saline-alkali tolerant type strain Dietzia timorensis ID05-A0528T.</title>
        <authorList>
            <person name="Wu X."/>
        </authorList>
    </citation>
    <scope>NUCLEOTIDE SEQUENCE [LARGE SCALE GENOMIC DNA]</scope>
    <source>
        <strain evidence="3 4">ID05-A0528</strain>
    </source>
</reference>
<protein>
    <recommendedName>
        <fullName evidence="2">DUF4190 domain-containing protein</fullName>
    </recommendedName>
</protein>
<dbReference type="KEGG" id="dtm:BJL86_0907"/>
<evidence type="ECO:0000256" key="1">
    <source>
        <dbReference type="SAM" id="Phobius"/>
    </source>
</evidence>
<keyword evidence="1" id="KW-1133">Transmembrane helix</keyword>
<dbReference type="AlphaFoldDB" id="A0A173LM99"/>
<dbReference type="Pfam" id="PF13828">
    <property type="entry name" value="DUF4190"/>
    <property type="match status" value="1"/>
</dbReference>
<feature type="domain" description="DUF4190" evidence="2">
    <location>
        <begin position="66"/>
        <end position="127"/>
    </location>
</feature>
<keyword evidence="1" id="KW-0812">Transmembrane</keyword>
<dbReference type="STRING" id="499555.BJL86_0907"/>
<proteinExistence type="predicted"/>
<accession>A0A173LM99</accession>
<keyword evidence="4" id="KW-1185">Reference proteome</keyword>